<evidence type="ECO:0000259" key="3">
    <source>
        <dbReference type="PROSITE" id="PS50893"/>
    </source>
</evidence>
<dbReference type="SMART" id="SM00382">
    <property type="entry name" value="AAA"/>
    <property type="match status" value="1"/>
</dbReference>
<dbReference type="SUPFAM" id="SSF52540">
    <property type="entry name" value="P-loop containing nucleoside triphosphate hydrolases"/>
    <property type="match status" value="1"/>
</dbReference>
<dbReference type="GO" id="GO:0016887">
    <property type="term" value="F:ATP hydrolysis activity"/>
    <property type="evidence" value="ECO:0007669"/>
    <property type="project" value="InterPro"/>
</dbReference>
<evidence type="ECO:0000313" key="5">
    <source>
        <dbReference type="Proteomes" id="UP000240608"/>
    </source>
</evidence>
<comment type="caution">
    <text evidence="4">The sequence shown here is derived from an EMBL/GenBank/DDBJ whole genome shotgun (WGS) entry which is preliminary data.</text>
</comment>
<dbReference type="CDD" id="cd03230">
    <property type="entry name" value="ABC_DR_subfamily_A"/>
    <property type="match status" value="1"/>
</dbReference>
<evidence type="ECO:0000256" key="2">
    <source>
        <dbReference type="ARBA" id="ARBA00022840"/>
    </source>
</evidence>
<dbReference type="GO" id="GO:0005524">
    <property type="term" value="F:ATP binding"/>
    <property type="evidence" value="ECO:0007669"/>
    <property type="project" value="UniProtKB-KW"/>
</dbReference>
<dbReference type="InterPro" id="IPR003593">
    <property type="entry name" value="AAA+_ATPase"/>
</dbReference>
<evidence type="ECO:0000313" key="4">
    <source>
        <dbReference type="EMBL" id="PTB97456.1"/>
    </source>
</evidence>
<dbReference type="Proteomes" id="UP000240608">
    <property type="component" value="Unassembled WGS sequence"/>
</dbReference>
<dbReference type="Gene3D" id="3.40.50.300">
    <property type="entry name" value="P-loop containing nucleotide triphosphate hydrolases"/>
    <property type="match status" value="1"/>
</dbReference>
<dbReference type="AlphaFoldDB" id="A0A2T4DUL0"/>
<proteinExistence type="predicted"/>
<keyword evidence="1" id="KW-0547">Nucleotide-binding</keyword>
<feature type="domain" description="ABC transporter" evidence="3">
    <location>
        <begin position="2"/>
        <end position="228"/>
    </location>
</feature>
<dbReference type="InterPro" id="IPR003439">
    <property type="entry name" value="ABC_transporter-like_ATP-bd"/>
</dbReference>
<dbReference type="PANTHER" id="PTHR43158">
    <property type="entry name" value="SKFA PEPTIDE EXPORT ATP-BINDING PROTEIN SKFE"/>
    <property type="match status" value="1"/>
</dbReference>
<dbReference type="Pfam" id="PF00005">
    <property type="entry name" value="ABC_tran"/>
    <property type="match status" value="1"/>
</dbReference>
<keyword evidence="2 4" id="KW-0067">ATP-binding</keyword>
<reference evidence="4 5" key="1">
    <citation type="submission" date="2018-03" db="EMBL/GenBank/DDBJ databases">
        <title>Cross-interface Injection: A General Nanoliter Liquid Handling Method Applied to Single Cells Genome Amplification Automated Nanoliter Liquid Handling Applied to Single Cell Multiple Displacement Amplification.</title>
        <authorList>
            <person name="Yun J."/>
            <person name="Xu P."/>
            <person name="Xu J."/>
            <person name="Dai X."/>
            <person name="Wang Y."/>
            <person name="Zheng X."/>
            <person name="Cao C."/>
            <person name="Yi Q."/>
            <person name="Zhu Y."/>
            <person name="Wang L."/>
            <person name="Dong Z."/>
            <person name="Huang Y."/>
            <person name="Huang L."/>
            <person name="Du W."/>
        </authorList>
    </citation>
    <scope>NUCLEOTIDE SEQUENCE [LARGE SCALE GENOMIC DNA]</scope>
    <source>
        <strain evidence="4 5">Z-D1-2</strain>
    </source>
</reference>
<accession>A0A2T4DUL0</accession>
<sequence length="276" mass="30779">MISIQNLEFKYSKKQPPLFHNLECELQAGSIAGLLGKNGAGKTTLLKLMVGLLFPTEGKVNIMGHEPAKREPSLFQDIYFLPEEFYIPGVSIGSYVKANSGFYPRFDQTLLQQLISDFELPETKSLQKLSYGQKKKFLISFALSTKCRLLVLDEPTNGLDIPSKSVFRKVVAGSLDEDQLVIISTHQVKDVENLIDRILMLENGKFIMQKDIFDISALLNFTTSSSPEGENILYSEMVPGGYKVITPQANGGSNVDIELLFNAISHGTEKMKDYVQ</sequence>
<dbReference type="PROSITE" id="PS50893">
    <property type="entry name" value="ABC_TRANSPORTER_2"/>
    <property type="match status" value="1"/>
</dbReference>
<dbReference type="PANTHER" id="PTHR43158:SF2">
    <property type="entry name" value="SKFA PEPTIDE EXPORT ATP-BINDING PROTEIN SKFE"/>
    <property type="match status" value="1"/>
</dbReference>
<name>A0A2T4DUL0_9BACT</name>
<evidence type="ECO:0000256" key="1">
    <source>
        <dbReference type="ARBA" id="ARBA00022741"/>
    </source>
</evidence>
<dbReference type="InterPro" id="IPR027417">
    <property type="entry name" value="P-loop_NTPase"/>
</dbReference>
<gene>
    <name evidence="4" type="ORF">C9994_02750</name>
</gene>
<dbReference type="EMBL" id="PYVU01000013">
    <property type="protein sequence ID" value="PTB97456.1"/>
    <property type="molecule type" value="Genomic_DNA"/>
</dbReference>
<protein>
    <submittedName>
        <fullName evidence="4">ABC transporter ATP-binding protein</fullName>
    </submittedName>
</protein>
<organism evidence="4 5">
    <name type="scientific">Marivirga lumbricoides</name>
    <dbReference type="NCBI Taxonomy" id="1046115"/>
    <lineage>
        <taxon>Bacteria</taxon>
        <taxon>Pseudomonadati</taxon>
        <taxon>Bacteroidota</taxon>
        <taxon>Cytophagia</taxon>
        <taxon>Cytophagales</taxon>
        <taxon>Marivirgaceae</taxon>
        <taxon>Marivirga</taxon>
    </lineage>
</organism>